<feature type="compositionally biased region" description="Basic and acidic residues" evidence="2">
    <location>
        <begin position="361"/>
        <end position="370"/>
    </location>
</feature>
<proteinExistence type="predicted"/>
<name>A0A9N8DE85_9STRA</name>
<feature type="compositionally biased region" description="Basic residues" evidence="2">
    <location>
        <begin position="334"/>
        <end position="343"/>
    </location>
</feature>
<dbReference type="EMBL" id="CAICTM010000052">
    <property type="protein sequence ID" value="CAB9499081.1"/>
    <property type="molecule type" value="Genomic_DNA"/>
</dbReference>
<comment type="caution">
    <text evidence="3">The sequence shown here is derived from an EMBL/GenBank/DDBJ whole genome shotgun (WGS) entry which is preliminary data.</text>
</comment>
<evidence type="ECO:0000256" key="1">
    <source>
        <dbReference type="SAM" id="Coils"/>
    </source>
</evidence>
<dbReference type="OrthoDB" id="49250at2759"/>
<dbReference type="AlphaFoldDB" id="A0A9N8DE85"/>
<keyword evidence="1" id="KW-0175">Coiled coil</keyword>
<organism evidence="3 4">
    <name type="scientific">Seminavis robusta</name>
    <dbReference type="NCBI Taxonomy" id="568900"/>
    <lineage>
        <taxon>Eukaryota</taxon>
        <taxon>Sar</taxon>
        <taxon>Stramenopiles</taxon>
        <taxon>Ochrophyta</taxon>
        <taxon>Bacillariophyta</taxon>
        <taxon>Bacillariophyceae</taxon>
        <taxon>Bacillariophycidae</taxon>
        <taxon>Naviculales</taxon>
        <taxon>Naviculaceae</taxon>
        <taxon>Seminavis</taxon>
    </lineage>
</organism>
<dbReference type="Proteomes" id="UP001153069">
    <property type="component" value="Unassembled WGS sequence"/>
</dbReference>
<evidence type="ECO:0000313" key="3">
    <source>
        <dbReference type="EMBL" id="CAB9499081.1"/>
    </source>
</evidence>
<protein>
    <submittedName>
        <fullName evidence="3">Ankyrin Repeat</fullName>
    </submittedName>
</protein>
<evidence type="ECO:0000256" key="2">
    <source>
        <dbReference type="SAM" id="MobiDB-lite"/>
    </source>
</evidence>
<accession>A0A9N8DE85</accession>
<feature type="coiled-coil region" evidence="1">
    <location>
        <begin position="245"/>
        <end position="320"/>
    </location>
</feature>
<gene>
    <name evidence="3" type="ORF">SEMRO_53_G031410.1</name>
</gene>
<feature type="compositionally biased region" description="Polar residues" evidence="2">
    <location>
        <begin position="474"/>
        <end position="484"/>
    </location>
</feature>
<feature type="region of interest" description="Disordered" evidence="2">
    <location>
        <begin position="552"/>
        <end position="573"/>
    </location>
</feature>
<feature type="region of interest" description="Disordered" evidence="2">
    <location>
        <begin position="332"/>
        <end position="431"/>
    </location>
</feature>
<evidence type="ECO:0000313" key="4">
    <source>
        <dbReference type="Proteomes" id="UP001153069"/>
    </source>
</evidence>
<keyword evidence="4" id="KW-1185">Reference proteome</keyword>
<feature type="compositionally biased region" description="Low complexity" evidence="2">
    <location>
        <begin position="554"/>
        <end position="568"/>
    </location>
</feature>
<sequence>MPSTSCLCGSYGAGKNGGELMDEATVLPVCDYDENPTPLYKALEYHHWGAASRFLKTGVWPGNFFSDRMTPREQVRTWIHRYDESGHELLDDSTYPLSAVGGDKAIQDNKSVAATTVLTHATGTRQLRWRQLPLHAALIFMAPPLIIKQLIEAFPYALRCPDDKGMLPVHLAFRQGVPDDVLTILLRLFPNGMHVRDQKGRLPVECVRNDDTINSTGMPPLRGMIIQSIMQQSKEKFSQQQQETIQTFQKDIGDLHEKLKALESHMQEMNQRETKTREELSSTLAQLESLKKNHRKLQELQRYSLQRASEQEEMDKQTQSFQQRVMEQLDFQHHKQRRSSSRGKSHDDQSRRSRSRGRTGTRRDQLDPPREQAPPSPGHLLRDDSRANSQYTSSGGVGVQGAVRSLSAARRAPPSQSSFEDESPSYSSGLSEFTKSVIPNAYTGYTTGTNTVHEPARIFQNPSYVTKATAASGTTFHTQAQLSRMKSRHDDERSRHHSPSRTTALHPHQSIFEKRRQPKGIARSIYPIRTNYESSTDNLDPRETLGVAKAMVPSNKNQKGQGQGQANSKKNDFDNMTSIANCGATESPGSLNWDFSFTPGFLQPLSINEL</sequence>
<feature type="compositionally biased region" description="Low complexity" evidence="2">
    <location>
        <begin position="404"/>
        <end position="428"/>
    </location>
</feature>
<reference evidence="3" key="1">
    <citation type="submission" date="2020-06" db="EMBL/GenBank/DDBJ databases">
        <authorList>
            <consortium name="Plant Systems Biology data submission"/>
        </authorList>
    </citation>
    <scope>NUCLEOTIDE SEQUENCE</scope>
    <source>
        <strain evidence="3">D6</strain>
    </source>
</reference>
<feature type="region of interest" description="Disordered" evidence="2">
    <location>
        <begin position="474"/>
        <end position="507"/>
    </location>
</feature>